<dbReference type="Pfam" id="PF23560">
    <property type="entry name" value="GBD_Hemicentin"/>
    <property type="match status" value="1"/>
</dbReference>
<feature type="domain" description="VWFA" evidence="4">
    <location>
        <begin position="1917"/>
        <end position="2101"/>
    </location>
</feature>
<dbReference type="Gene3D" id="3.10.100.10">
    <property type="entry name" value="Mannose-Binding Protein A, subunit A"/>
    <property type="match status" value="1"/>
</dbReference>
<dbReference type="InterPro" id="IPR056475">
    <property type="entry name" value="GBD_Hemicentin/VWA7"/>
</dbReference>
<dbReference type="WBParaSite" id="PTRK_0000874800.1">
    <property type="protein sequence ID" value="PTRK_0000874800.1"/>
    <property type="gene ID" value="PTRK_0000874800"/>
</dbReference>
<feature type="disulfide bond" evidence="1">
    <location>
        <begin position="1454"/>
        <end position="1463"/>
    </location>
</feature>
<dbReference type="PROSITE" id="PS50026">
    <property type="entry name" value="EGF_3"/>
    <property type="match status" value="3"/>
</dbReference>
<organism evidence="5 6">
    <name type="scientific">Parastrongyloides trichosuri</name>
    <name type="common">Possum-specific nematode worm</name>
    <dbReference type="NCBI Taxonomy" id="131310"/>
    <lineage>
        <taxon>Eukaryota</taxon>
        <taxon>Metazoa</taxon>
        <taxon>Ecdysozoa</taxon>
        <taxon>Nematoda</taxon>
        <taxon>Chromadorea</taxon>
        <taxon>Rhabditida</taxon>
        <taxon>Tylenchina</taxon>
        <taxon>Panagrolaimomorpha</taxon>
        <taxon>Strongyloidoidea</taxon>
        <taxon>Strongyloididae</taxon>
        <taxon>Parastrongyloides</taxon>
    </lineage>
</organism>
<dbReference type="Pfam" id="PF24415">
    <property type="entry name" value="Ig_Irg-7"/>
    <property type="match status" value="3"/>
</dbReference>
<feature type="domain" description="EGF-like" evidence="2">
    <location>
        <begin position="310"/>
        <end position="343"/>
    </location>
</feature>
<dbReference type="InterPro" id="IPR002035">
    <property type="entry name" value="VWF_A"/>
</dbReference>
<dbReference type="InterPro" id="IPR053295">
    <property type="entry name" value="Innate_immunity_reg"/>
</dbReference>
<keyword evidence="5" id="KW-1185">Reference proteome</keyword>
<dbReference type="CDD" id="cd00037">
    <property type="entry name" value="CLECT"/>
    <property type="match status" value="1"/>
</dbReference>
<dbReference type="SMART" id="SM00604">
    <property type="entry name" value="MD"/>
    <property type="match status" value="2"/>
</dbReference>
<feature type="domain" description="C-type lectin" evidence="3">
    <location>
        <begin position="1133"/>
        <end position="1251"/>
    </location>
</feature>
<comment type="caution">
    <text evidence="1">Lacks conserved residue(s) required for the propagation of feature annotation.</text>
</comment>
<dbReference type="Proteomes" id="UP000038045">
    <property type="component" value="Unplaced"/>
</dbReference>
<dbReference type="PROSITE" id="PS00022">
    <property type="entry name" value="EGF_1"/>
    <property type="match status" value="3"/>
</dbReference>
<feature type="disulfide bond" evidence="1">
    <location>
        <begin position="333"/>
        <end position="342"/>
    </location>
</feature>
<dbReference type="SMART" id="SM00181">
    <property type="entry name" value="EGF"/>
    <property type="match status" value="3"/>
</dbReference>
<dbReference type="STRING" id="131310.A0A0N4ZKW5"/>
<dbReference type="PANTHER" id="PTHR47324">
    <property type="entry name" value="PROTEIN IRG-7-RELATED"/>
    <property type="match status" value="1"/>
</dbReference>
<dbReference type="Gene3D" id="3.40.50.410">
    <property type="entry name" value="von Willebrand factor, type A domain"/>
    <property type="match status" value="1"/>
</dbReference>
<dbReference type="InterPro" id="IPR016187">
    <property type="entry name" value="CTDL_fold"/>
</dbReference>
<dbReference type="Gene3D" id="2.10.25.10">
    <property type="entry name" value="Laminin"/>
    <property type="match status" value="2"/>
</dbReference>
<dbReference type="PROSITE" id="PS50234">
    <property type="entry name" value="VWFA"/>
    <property type="match status" value="1"/>
</dbReference>
<dbReference type="InterPro" id="IPR036465">
    <property type="entry name" value="vWFA_dom_sf"/>
</dbReference>
<dbReference type="PROSITE" id="PS01186">
    <property type="entry name" value="EGF_2"/>
    <property type="match status" value="2"/>
</dbReference>
<dbReference type="GO" id="GO:0005576">
    <property type="term" value="C:extracellular region"/>
    <property type="evidence" value="ECO:0007669"/>
    <property type="project" value="UniProtKB-SubCell"/>
</dbReference>
<proteinExistence type="predicted"/>
<feature type="domain" description="EGF-like" evidence="2">
    <location>
        <begin position="766"/>
        <end position="806"/>
    </location>
</feature>
<dbReference type="SUPFAM" id="SSF53300">
    <property type="entry name" value="vWA-like"/>
    <property type="match status" value="1"/>
</dbReference>
<evidence type="ECO:0000259" key="3">
    <source>
        <dbReference type="PROSITE" id="PS50041"/>
    </source>
</evidence>
<dbReference type="InterPro" id="IPR001304">
    <property type="entry name" value="C-type_lectin-like"/>
</dbReference>
<feature type="disulfide bond" evidence="1">
    <location>
        <begin position="796"/>
        <end position="805"/>
    </location>
</feature>
<keyword evidence="1" id="KW-1015">Disulfide bond</keyword>
<dbReference type="InterPro" id="IPR057085">
    <property type="entry name" value="Ig_Irg-7"/>
</dbReference>
<dbReference type="PROSITE" id="PS50041">
    <property type="entry name" value="C_TYPE_LECTIN_2"/>
    <property type="match status" value="1"/>
</dbReference>
<reference evidence="6" key="1">
    <citation type="submission" date="2017-02" db="UniProtKB">
        <authorList>
            <consortium name="WormBaseParasite"/>
        </authorList>
    </citation>
    <scope>IDENTIFICATION</scope>
</reference>
<protein>
    <submittedName>
        <fullName evidence="6">EGF-like domain-containing protein</fullName>
    </submittedName>
</protein>
<dbReference type="InterPro" id="IPR000742">
    <property type="entry name" value="EGF"/>
</dbReference>
<evidence type="ECO:0000256" key="1">
    <source>
        <dbReference type="PROSITE-ProRule" id="PRU00076"/>
    </source>
</evidence>
<dbReference type="PANTHER" id="PTHR47324:SF1">
    <property type="entry name" value="EGF-LIKE DOMAIN-CONTAINING PROTEIN-RELATED"/>
    <property type="match status" value="1"/>
</dbReference>
<feature type="domain" description="EGF-like" evidence="2">
    <location>
        <begin position="1430"/>
        <end position="1464"/>
    </location>
</feature>
<dbReference type="InterPro" id="IPR006582">
    <property type="entry name" value="MD_domain"/>
</dbReference>
<name>A0A0N4ZKW5_PARTI</name>
<dbReference type="InterPro" id="IPR016186">
    <property type="entry name" value="C-type_lectin-like/link_sf"/>
</dbReference>
<dbReference type="Pfam" id="PF23623">
    <property type="entry name" value="GBD_IRG7_N"/>
    <property type="match status" value="1"/>
</dbReference>
<evidence type="ECO:0000313" key="6">
    <source>
        <dbReference type="WBParaSite" id="PTRK_0000874800.1"/>
    </source>
</evidence>
<dbReference type="Pfam" id="PF00059">
    <property type="entry name" value="Lectin_C"/>
    <property type="match status" value="1"/>
</dbReference>
<accession>A0A0N4ZKW5</accession>
<evidence type="ECO:0000259" key="4">
    <source>
        <dbReference type="PROSITE" id="PS50234"/>
    </source>
</evidence>
<keyword evidence="1" id="KW-0245">EGF-like domain</keyword>
<dbReference type="InterPro" id="IPR057086">
    <property type="entry name" value="GBD_Irg-7_N"/>
</dbReference>
<evidence type="ECO:0000259" key="2">
    <source>
        <dbReference type="PROSITE" id="PS50026"/>
    </source>
</evidence>
<evidence type="ECO:0000313" key="5">
    <source>
        <dbReference type="Proteomes" id="UP000038045"/>
    </source>
</evidence>
<dbReference type="SUPFAM" id="SSF56436">
    <property type="entry name" value="C-type lectin-like"/>
    <property type="match status" value="1"/>
</dbReference>
<sequence length="2114" mass="241159">MFVPVPHKYDTATPIKGGFGCQEPGYTGQHCEYPICANSQSYHDDKKFISVLVDFHHLVSCDKMVPLYVDSTIESFTIECHTELFATPTINVYDSNATYIEPNLINVDTQSTIQVTYDYVKPGIYQIIPSTDTSNASCFIYVSAKAQGHVDIGFVPHTLNDTIPPERNDRPNGEIYIHTLNTIVAHTINVRSPGSISTVSIYQDYNIMSRPQMVSVRFGCEYDYYYNAFYCYKDDKYFMKIEGYDFYGNSFSRIKSFSCLINPNSTGQTTLSPLITTTKSPRNPYSCQNGGTLVTTKYNITYCYCSKYFTSFDCSSRLCFNGGTSLSDGTCICKDGFVGDSCEHIMCTSDSGYLPDQSPNMLIFVIRARKQMNIIIDKIKKTIKQIGHDFASYKSEWFNFFAVVTFNNYGERYDIKHFASHEALLSYLDEIEKNVDDNGDCYDNIFESIFNAIQVYMPPTRSPIYVFSDALPIDLKYHDNIIQLNSYYLSPIYFYLVQPGREEGCAIWDMHSPAWRKMKSITEIFSGSIFPIYNYEINHIQNILYLHLFHTYFMSSLMYGTDVDVCSYEKYNVSLAIDTKFDQLAIVGVGQDLDIRLFTPNGDEVIPQKYSLENFNFWVYIGLQHGQWSFSVYSIDDYTSCSIRAYSSLTPTIGYGEKDYKISWGFTNDITFDSPIRQPIHNTWSSFVAHIDNYMIPDMTKVSAELIIHSKAKEGRQMVFASNGIWRDGCIYEIYFSPFRCNKPDENLFFTLFVRDENDFYIQRAGSMYCTILHPTLQPPDSCLNGGFKLNNTCICPPLYDGRNCEKPKCFNGGSVVGNKCSCPPYVQGDYCEILVCRKKYNDPDLLKKNKRITFLLDTTSANSDMLKQLLTYSDEMLRDIISQDKQSLQEVIIIGFNTEPFPYIYTINDVDHLHLAKGGFSQAYNDSLTHSKTCQKINLWKALLMAVSLSKEHSEIFIFQSSIPLESDKEINEKKYKEIYNLFIHDDITLTAFIGTKGLSHYDCEAPPTSFLRLHALAIQTHQGDYYELSKSSFMNIPKLLPSFVHTGIGYKKSFKNCKGNCSVYFSVDSHTQNIQLKVKSNVGFYGTELLMPNRSVARNNFTLINDSKTGLTIIESRRFCPDGWEGMGPQYCMLYVSSPKPWQEAHDDCKAKKGFMVDILNDRKDAFVRRFMLDNNINDLWIGLSKMEIDQLNKWSWDRGELPSFPLQDVHYSNWDSNVNLNDSNKECAYKEIKWNVEDCNIHKKYLCQRHKYEDSYDPSLSEIEVLPPGKWWFNVKGQGPTSIEIRVQSGIQIHSGFLEDIHEDQVSHDANALIQDLRMATHVSTKKRNLFDTFLTSTQMFTLNGKMFYGVNYIPRFGCSFQYLSETFQCPDSTGDEKSFYALTYGVDELGNTIQRYTTHKCVKKILSCNKHGVSYNGKCYCNEYYTGNNCETTVCVNNGTYNEKTKKCDCRIGYDGDSCQYPICFNEKPETFDENKKSLILIVENTNENMNAINSLKANVDNMLKNVDKKWFYDYFLILFDSIDNITTNHFTDLSNFINKIKSITSTDDTKSCQLPIFNAINAGLKEIVYEQSIIYIITRGMPSDFDIEYAFGVNLINYLPQLYYHKVTDGDKCKVDIGNGIYRRMLDYAIGSGGSLFTTTGNNVGPSLQTIIPSLYHGAALVNPTIVNFQCSRGRNSYFHVDKNIEDLYIYVYGKNPLLSVYSSNGEKMNLELAFKDSNTNSQNLYIYRVNALTEFGIYNITIRSQGLCNAQVRGTKTSEVYFGFVPTVPQVPDIGKHLDNSTTVPTNDYNQVVATITGDFGGLTYLEIYNFGTFETQYLKFYERRNCSLEYYSDPFKCENGKLFFKFYGIDTAGSMIVRESMTICTKYWKPVKPDNSTTTTLPPYFTTTQQGGKTTTLKTTTAEAFKTKADIYLLLDTSLNVPANLYANFFTENLRAFFNNFIIDQNYVNVAFAPVPGDDNLLLLYPSFNTFTNVNTLMSTINSSFFPFDDSQSSGQQNLAYLTEMAISSSFLNTGYSSSSKPHILLYVTTKSSPDNNAIMAAYHVKNGGKFKIISIVYQPGDNLNALNTFSNCVYTAVEPAEFLEVLQGFAQHISIYSRSGSEFYPC</sequence>
<dbReference type="SMART" id="SM00034">
    <property type="entry name" value="CLECT"/>
    <property type="match status" value="1"/>
</dbReference>